<accession>A0ACB7S6Y6</accession>
<sequence>MGKSIVICLTLCTLSVLCMRREQPQNDVLAYTRSGILRGSTQMVMGKAVDTFFGIPFAQPPVGDLRFKKPVPVKPWSGIRNATQLPPPCVQIELELPMTWTKSKQTASEDCLYLNVWAPPCSQEDCNCSLKNVLVNVYGGGYSVGSSDWDIYDGAALASIGDVVYANMNYRVGAFGFLNGKVPDAPGNQGLFDTLLAVKWIKENAVAFGGDPDKITLFGESAGAVTVGYFLVSPLARGIVSRVIMQSGSPYWRISDNNDSGPQKILDIARKVGCADSSANFQRDHEIIMHCMRTEVSREAVLEAGRQLYGKKHSSAFFPSYGDEFLPQDPVKNFESGDFDISIPVLLGTNKDEGSVFLTTILPEIFPQDGVVELSKDEAGFYLILMFQYLMGKTTPEVRDFYFKHMHNPNTSAVLTAASDAVGDYAFTCPVNYFAKAVSRKGGDVYYYYYTHRSARTNRSEWMGVAHFEEFPFIVGLPYWCDLHYPVEEIRFSRQMMDIWVTFAKNGIPPKVNGTDWPRYTEEAPYYMELNPKHYQCGSRCARTQLPSAHTLKLRSGRQANLASPTGTMGATRLAIFLTAAAAAASVTSAAKIYRPAVYTTSGKLVGLKKEAFGRPIDVFYGIPYAEPPLDDLRFQKPVPVTPWKGLRDASTAPFPCKQPDFFVHQNYTILTRNSTEDCLYLNVWTPARYCRDIKTCGPKAVMVFIYGGAFTYGSSSWSFYDGIHFAAAGDVVVVTLNYRVGPFGFFSSRLDGLNGNQGMYDQILALTWVKSNIKHFGGDPELITVFGQSAGAISVGYLLVSPLSRGLFRRAIMESGSPFWMLHDSRDTALQKSFSLANALGCTTGFEKTIEDPQVMACLRSKDANEIVSVATEVLGPRPRRSSQVATASSSRTTPTS</sequence>
<comment type="caution">
    <text evidence="1">The sequence shown here is derived from an EMBL/GenBank/DDBJ whole genome shotgun (WGS) entry which is preliminary data.</text>
</comment>
<organism evidence="1 2">
    <name type="scientific">Hyalomma asiaticum</name>
    <name type="common">Tick</name>
    <dbReference type="NCBI Taxonomy" id="266040"/>
    <lineage>
        <taxon>Eukaryota</taxon>
        <taxon>Metazoa</taxon>
        <taxon>Ecdysozoa</taxon>
        <taxon>Arthropoda</taxon>
        <taxon>Chelicerata</taxon>
        <taxon>Arachnida</taxon>
        <taxon>Acari</taxon>
        <taxon>Parasitiformes</taxon>
        <taxon>Ixodida</taxon>
        <taxon>Ixodoidea</taxon>
        <taxon>Ixodidae</taxon>
        <taxon>Hyalomminae</taxon>
        <taxon>Hyalomma</taxon>
    </lineage>
</organism>
<evidence type="ECO:0000313" key="1">
    <source>
        <dbReference type="EMBL" id="KAH6930390.1"/>
    </source>
</evidence>
<proteinExistence type="predicted"/>
<gene>
    <name evidence="1" type="ORF">HPB50_013175</name>
</gene>
<keyword evidence="2" id="KW-1185">Reference proteome</keyword>
<name>A0ACB7S6Y6_HYAAI</name>
<protein>
    <submittedName>
        <fullName evidence="1">Uncharacterized protein</fullName>
    </submittedName>
</protein>
<evidence type="ECO:0000313" key="2">
    <source>
        <dbReference type="Proteomes" id="UP000821845"/>
    </source>
</evidence>
<reference evidence="1" key="1">
    <citation type="submission" date="2020-05" db="EMBL/GenBank/DDBJ databases">
        <title>Large-scale comparative analyses of tick genomes elucidate their genetic diversity and vector capacities.</title>
        <authorList>
            <person name="Jia N."/>
            <person name="Wang J."/>
            <person name="Shi W."/>
            <person name="Du L."/>
            <person name="Sun Y."/>
            <person name="Zhan W."/>
            <person name="Jiang J."/>
            <person name="Wang Q."/>
            <person name="Zhang B."/>
            <person name="Ji P."/>
            <person name="Sakyi L.B."/>
            <person name="Cui X."/>
            <person name="Yuan T."/>
            <person name="Jiang B."/>
            <person name="Yang W."/>
            <person name="Lam T.T.-Y."/>
            <person name="Chang Q."/>
            <person name="Ding S."/>
            <person name="Wang X."/>
            <person name="Zhu J."/>
            <person name="Ruan X."/>
            <person name="Zhao L."/>
            <person name="Wei J."/>
            <person name="Que T."/>
            <person name="Du C."/>
            <person name="Cheng J."/>
            <person name="Dai P."/>
            <person name="Han X."/>
            <person name="Huang E."/>
            <person name="Gao Y."/>
            <person name="Liu J."/>
            <person name="Shao H."/>
            <person name="Ye R."/>
            <person name="Li L."/>
            <person name="Wei W."/>
            <person name="Wang X."/>
            <person name="Wang C."/>
            <person name="Yang T."/>
            <person name="Huo Q."/>
            <person name="Li W."/>
            <person name="Guo W."/>
            <person name="Chen H."/>
            <person name="Zhou L."/>
            <person name="Ni X."/>
            <person name="Tian J."/>
            <person name="Zhou Y."/>
            <person name="Sheng Y."/>
            <person name="Liu T."/>
            <person name="Pan Y."/>
            <person name="Xia L."/>
            <person name="Li J."/>
            <person name="Zhao F."/>
            <person name="Cao W."/>
        </authorList>
    </citation>
    <scope>NUCLEOTIDE SEQUENCE</scope>
    <source>
        <strain evidence="1">Hyas-2018</strain>
    </source>
</reference>
<dbReference type="EMBL" id="CM023485">
    <property type="protein sequence ID" value="KAH6930390.1"/>
    <property type="molecule type" value="Genomic_DNA"/>
</dbReference>
<dbReference type="Proteomes" id="UP000821845">
    <property type="component" value="Chromosome 5"/>
</dbReference>